<reference evidence="8 9" key="1">
    <citation type="submission" date="2020-08" db="EMBL/GenBank/DDBJ databases">
        <authorList>
            <person name="Hejnol A."/>
        </authorList>
    </citation>
    <scope>NUCLEOTIDE SEQUENCE [LARGE SCALE GENOMIC DNA]</scope>
</reference>
<dbReference type="GO" id="GO:0005879">
    <property type="term" value="C:axonemal microtubule"/>
    <property type="evidence" value="ECO:0007669"/>
    <property type="project" value="InterPro"/>
</dbReference>
<evidence type="ECO:0000256" key="2">
    <source>
        <dbReference type="ARBA" id="ARBA00004245"/>
    </source>
</evidence>
<dbReference type="PANTHER" id="PTHR20899">
    <property type="entry name" value="PIERCE HOMOLOG"/>
    <property type="match status" value="1"/>
</dbReference>
<gene>
    <name evidence="8" type="ORF">DGYR_LOCUS4124</name>
</gene>
<dbReference type="GO" id="GO:0035082">
    <property type="term" value="P:axoneme assembly"/>
    <property type="evidence" value="ECO:0007669"/>
    <property type="project" value="InterPro"/>
</dbReference>
<evidence type="ECO:0000313" key="8">
    <source>
        <dbReference type="EMBL" id="CAD5115373.1"/>
    </source>
</evidence>
<evidence type="ECO:0000256" key="3">
    <source>
        <dbReference type="ARBA" id="ARBA00022490"/>
    </source>
</evidence>
<dbReference type="EMBL" id="CAJFCJ010000006">
    <property type="protein sequence ID" value="CAD5115373.1"/>
    <property type="molecule type" value="Genomic_DNA"/>
</dbReference>
<feature type="compositionally biased region" description="Polar residues" evidence="7">
    <location>
        <begin position="14"/>
        <end position="29"/>
    </location>
</feature>
<evidence type="ECO:0000256" key="7">
    <source>
        <dbReference type="SAM" id="MobiDB-lite"/>
    </source>
</evidence>
<evidence type="ECO:0000313" key="9">
    <source>
        <dbReference type="Proteomes" id="UP000549394"/>
    </source>
</evidence>
<keyword evidence="3" id="KW-0963">Cytoplasm</keyword>
<sequence length="155" mass="17393">MTETASHQLEVAQSIPNNATGETNFQTSGAKTSDFYRTKEIPARFEHPGNFNFLSQTGKCYLSGNPVFSCTLPVESEQTPHSSDDDWFRGYESKTVNPMYRTTNSSYGSNPPNVHTMPTTFRAKSQKFSKHLGQCGMYKNHSLNTSMDKSNVPEY</sequence>
<keyword evidence="4" id="KW-0206">Cytoskeleton</keyword>
<dbReference type="Proteomes" id="UP000549394">
    <property type="component" value="Unassembled WGS sequence"/>
</dbReference>
<dbReference type="InterPro" id="IPR026507">
    <property type="entry name" value="PIRC1/2"/>
</dbReference>
<name>A0A7I8VGS0_9ANNE</name>
<keyword evidence="9" id="KW-1185">Reference proteome</keyword>
<keyword evidence="5" id="KW-0966">Cell projection</keyword>
<dbReference type="PANTHER" id="PTHR20899:SF1">
    <property type="entry name" value="PIERCER OF MICROTUBULE WALL 1 PROTEIN"/>
    <property type="match status" value="1"/>
</dbReference>
<dbReference type="AlphaFoldDB" id="A0A7I8VGS0"/>
<comment type="similarity">
    <text evidence="6">Belongs to the PIERCE1 family.</text>
</comment>
<dbReference type="Pfam" id="PF14892">
    <property type="entry name" value="PIRC1_2"/>
    <property type="match status" value="1"/>
</dbReference>
<evidence type="ECO:0000256" key="1">
    <source>
        <dbReference type="ARBA" id="ARBA00004138"/>
    </source>
</evidence>
<accession>A0A7I8VGS0</accession>
<evidence type="ECO:0000256" key="6">
    <source>
        <dbReference type="ARBA" id="ARBA00038014"/>
    </source>
</evidence>
<evidence type="ECO:0000256" key="5">
    <source>
        <dbReference type="ARBA" id="ARBA00023273"/>
    </source>
</evidence>
<comment type="caution">
    <text evidence="8">The sequence shown here is derived from an EMBL/GenBank/DDBJ whole genome shotgun (WGS) entry which is preliminary data.</text>
</comment>
<dbReference type="OrthoDB" id="546383at2759"/>
<feature type="region of interest" description="Disordered" evidence="7">
    <location>
        <begin position="1"/>
        <end position="29"/>
    </location>
</feature>
<protein>
    <submittedName>
        <fullName evidence="8">DgyrCDS4352</fullName>
    </submittedName>
</protein>
<comment type="subcellular location">
    <subcellularLocation>
        <location evidence="1">Cell projection</location>
        <location evidence="1">Cilium</location>
    </subcellularLocation>
    <subcellularLocation>
        <location evidence="2">Cytoplasm</location>
        <location evidence="2">Cytoskeleton</location>
    </subcellularLocation>
</comment>
<proteinExistence type="inferred from homology"/>
<organism evidence="8 9">
    <name type="scientific">Dimorphilus gyrociliatus</name>
    <dbReference type="NCBI Taxonomy" id="2664684"/>
    <lineage>
        <taxon>Eukaryota</taxon>
        <taxon>Metazoa</taxon>
        <taxon>Spiralia</taxon>
        <taxon>Lophotrochozoa</taxon>
        <taxon>Annelida</taxon>
        <taxon>Polychaeta</taxon>
        <taxon>Polychaeta incertae sedis</taxon>
        <taxon>Dinophilidae</taxon>
        <taxon>Dimorphilus</taxon>
    </lineage>
</organism>
<evidence type="ECO:0000256" key="4">
    <source>
        <dbReference type="ARBA" id="ARBA00023212"/>
    </source>
</evidence>